<keyword evidence="8" id="KW-1185">Reference proteome</keyword>
<feature type="transmembrane region" description="Helical" evidence="6">
    <location>
        <begin position="91"/>
        <end position="110"/>
    </location>
</feature>
<dbReference type="Proteomes" id="UP000094329">
    <property type="component" value="Unassembled WGS sequence"/>
</dbReference>
<protein>
    <recommendedName>
        <fullName evidence="9">Multidrug DMT transporter permease</fullName>
    </recommendedName>
</protein>
<dbReference type="EMBL" id="MDTU01000001">
    <property type="protein sequence ID" value="ODN44012.1"/>
    <property type="molecule type" value="Genomic_DNA"/>
</dbReference>
<evidence type="ECO:0000256" key="6">
    <source>
        <dbReference type="SAM" id="Phobius"/>
    </source>
</evidence>
<evidence type="ECO:0000256" key="2">
    <source>
        <dbReference type="ARBA" id="ARBA00006117"/>
    </source>
</evidence>
<accession>A0ABX3A583</accession>
<keyword evidence="4 6" id="KW-1133">Transmembrane helix</keyword>
<feature type="transmembrane region" description="Helical" evidence="6">
    <location>
        <begin position="181"/>
        <end position="205"/>
    </location>
</feature>
<feature type="transmembrane region" description="Helical" evidence="6">
    <location>
        <begin position="27"/>
        <end position="49"/>
    </location>
</feature>
<keyword evidence="5 6" id="KW-0472">Membrane</keyword>
<feature type="transmembrane region" description="Helical" evidence="6">
    <location>
        <begin position="61"/>
        <end position="79"/>
    </location>
</feature>
<gene>
    <name evidence="7" type="ORF">BGC07_05935</name>
</gene>
<dbReference type="PANTHER" id="PTHR16119">
    <property type="entry name" value="TRANSMEMBRANE PROTEIN 144"/>
    <property type="match status" value="1"/>
</dbReference>
<evidence type="ECO:0000256" key="3">
    <source>
        <dbReference type="ARBA" id="ARBA00022692"/>
    </source>
</evidence>
<evidence type="ECO:0000256" key="4">
    <source>
        <dbReference type="ARBA" id="ARBA00022989"/>
    </source>
</evidence>
<evidence type="ECO:0000256" key="5">
    <source>
        <dbReference type="ARBA" id="ARBA00023136"/>
    </source>
</evidence>
<dbReference type="Pfam" id="PF06800">
    <property type="entry name" value="Sugar_transport"/>
    <property type="match status" value="1"/>
</dbReference>
<keyword evidence="3 6" id="KW-0812">Transmembrane</keyword>
<dbReference type="PANTHER" id="PTHR16119:SF17">
    <property type="entry name" value="TRANSMEMBRANE PROTEIN 144"/>
    <property type="match status" value="1"/>
</dbReference>
<feature type="transmembrane region" description="Helical" evidence="6">
    <location>
        <begin position="252"/>
        <end position="269"/>
    </location>
</feature>
<comment type="subcellular location">
    <subcellularLocation>
        <location evidence="1">Membrane</location>
        <topology evidence="1">Multi-pass membrane protein</topology>
    </subcellularLocation>
</comment>
<evidence type="ECO:0000313" key="8">
    <source>
        <dbReference type="Proteomes" id="UP000094329"/>
    </source>
</evidence>
<evidence type="ECO:0008006" key="9">
    <source>
        <dbReference type="Google" id="ProtNLM"/>
    </source>
</evidence>
<sequence>MLFVAMLCWGSWANFQRLASVSFIRFYINYSIGIFLAALIILGIGFYYVPAMMSDSDKFSALGFALLAGLVWNGGNILLTKAIRLVGMSVAFPIGIGIALIEGVITNYIAQPSANVYLLFTGVATIVFAIFIDAYACYLRDKSKHAAHGSKIGIFYAVIAGLILGWVFRILMISMTKPEHISAFSAVPAFAFGVLLSTLVLGYIYKNKFKNSNERFKAKSFGYSIAAGLVWATGLSCVLFGSAAAGFAISDALSQGATMVAALWGVFLWKEFASYKKTWPLLALGFVSYILGLGLVIMSHYFS</sequence>
<dbReference type="InterPro" id="IPR010651">
    <property type="entry name" value="Sugar_transport"/>
</dbReference>
<comment type="similarity">
    <text evidence="2">Belongs to the GRP transporter (TC 2.A.7.5) family.</text>
</comment>
<comment type="caution">
    <text evidence="7">The sequence shown here is derived from an EMBL/GenBank/DDBJ whole genome shotgun (WGS) entry which is preliminary data.</text>
</comment>
<evidence type="ECO:0000256" key="1">
    <source>
        <dbReference type="ARBA" id="ARBA00004141"/>
    </source>
</evidence>
<feature type="transmembrane region" description="Helical" evidence="6">
    <location>
        <begin position="281"/>
        <end position="302"/>
    </location>
</feature>
<evidence type="ECO:0000313" key="7">
    <source>
        <dbReference type="EMBL" id="ODN44012.1"/>
    </source>
</evidence>
<feature type="transmembrane region" description="Helical" evidence="6">
    <location>
        <begin position="225"/>
        <end position="246"/>
    </location>
</feature>
<feature type="transmembrane region" description="Helical" evidence="6">
    <location>
        <begin position="116"/>
        <end position="140"/>
    </location>
</feature>
<reference evidence="7 8" key="1">
    <citation type="submission" date="2016-08" db="EMBL/GenBank/DDBJ databases">
        <title>Draft genome sequence of Candidatus Piscirickettsia litoralis, from seawater.</title>
        <authorList>
            <person name="Wan X."/>
            <person name="Lee A.J."/>
            <person name="Hou S."/>
            <person name="Donachie S.P."/>
        </authorList>
    </citation>
    <scope>NUCLEOTIDE SEQUENCE [LARGE SCALE GENOMIC DNA]</scope>
    <source>
        <strain evidence="7 8">Y2</strain>
    </source>
</reference>
<proteinExistence type="inferred from homology"/>
<name>A0ABX3A583_9GAMM</name>
<feature type="transmembrane region" description="Helical" evidence="6">
    <location>
        <begin position="152"/>
        <end position="175"/>
    </location>
</feature>
<organism evidence="7 8">
    <name type="scientific">Piscirickettsia litoralis</name>
    <dbReference type="NCBI Taxonomy" id="1891921"/>
    <lineage>
        <taxon>Bacteria</taxon>
        <taxon>Pseudomonadati</taxon>
        <taxon>Pseudomonadota</taxon>
        <taxon>Gammaproteobacteria</taxon>
        <taxon>Thiotrichales</taxon>
        <taxon>Piscirickettsiaceae</taxon>
        <taxon>Piscirickettsia</taxon>
    </lineage>
</organism>